<feature type="transmembrane region" description="Helical" evidence="1">
    <location>
        <begin position="41"/>
        <end position="62"/>
    </location>
</feature>
<keyword evidence="1" id="KW-1133">Transmembrane helix</keyword>
<name>A0ABT2RIM5_9FIRM</name>
<keyword evidence="3" id="KW-1185">Reference proteome</keyword>
<sequence>MLDERKVKLMTKMALYEQKEGKEDFKVSAYYRKDYASVHTIYSILWMTVGYILLIVLIGFAAMDSLTANMTLSVIVLLTGSIIIGYFLVVFIGGVASHQFYNNKHQEARSRVKKYNHHLIRLLKMYEKEKR</sequence>
<keyword evidence="1" id="KW-0472">Membrane</keyword>
<accession>A0ABT2RIM5</accession>
<evidence type="ECO:0000256" key="1">
    <source>
        <dbReference type="SAM" id="Phobius"/>
    </source>
</evidence>
<proteinExistence type="predicted"/>
<reference evidence="2 3" key="1">
    <citation type="journal article" date="2021" name="ISME Commun">
        <title>Automated analysis of genomic sequences facilitates high-throughput and comprehensive description of bacteria.</title>
        <authorList>
            <person name="Hitch T.C.A."/>
        </authorList>
    </citation>
    <scope>NUCLEOTIDE SEQUENCE [LARGE SCALE GENOMIC DNA]</scope>
    <source>
        <strain evidence="2 3">Sanger_03</strain>
    </source>
</reference>
<dbReference type="EMBL" id="JAOQJU010000001">
    <property type="protein sequence ID" value="MCU6685259.1"/>
    <property type="molecule type" value="Genomic_DNA"/>
</dbReference>
<organism evidence="2 3">
    <name type="scientific">Dorea acetigenes</name>
    <dbReference type="NCBI Taxonomy" id="2981787"/>
    <lineage>
        <taxon>Bacteria</taxon>
        <taxon>Bacillati</taxon>
        <taxon>Bacillota</taxon>
        <taxon>Clostridia</taxon>
        <taxon>Lachnospirales</taxon>
        <taxon>Lachnospiraceae</taxon>
        <taxon>Dorea</taxon>
    </lineage>
</organism>
<comment type="caution">
    <text evidence="2">The sequence shown here is derived from an EMBL/GenBank/DDBJ whole genome shotgun (WGS) entry which is preliminary data.</text>
</comment>
<dbReference type="Proteomes" id="UP001652431">
    <property type="component" value="Unassembled WGS sequence"/>
</dbReference>
<gene>
    <name evidence="2" type="ORF">OCV99_01605</name>
</gene>
<evidence type="ECO:0000313" key="2">
    <source>
        <dbReference type="EMBL" id="MCU6685259.1"/>
    </source>
</evidence>
<evidence type="ECO:0000313" key="3">
    <source>
        <dbReference type="Proteomes" id="UP001652431"/>
    </source>
</evidence>
<feature type="transmembrane region" description="Helical" evidence="1">
    <location>
        <begin position="74"/>
        <end position="96"/>
    </location>
</feature>
<keyword evidence="1" id="KW-0812">Transmembrane</keyword>
<protein>
    <submittedName>
        <fullName evidence="2">Uncharacterized protein</fullName>
    </submittedName>
</protein>
<dbReference type="RefSeq" id="WP_158367503.1">
    <property type="nucleotide sequence ID" value="NZ_JAOQJU010000001.1"/>
</dbReference>